<protein>
    <submittedName>
        <fullName evidence="2">Uncharacterized protein</fullName>
    </submittedName>
</protein>
<feature type="compositionally biased region" description="Low complexity" evidence="1">
    <location>
        <begin position="107"/>
        <end position="134"/>
    </location>
</feature>
<name>A0A830HKY2_9CHLO</name>
<evidence type="ECO:0000313" key="3">
    <source>
        <dbReference type="Proteomes" id="UP000660262"/>
    </source>
</evidence>
<comment type="caution">
    <text evidence="2">The sequence shown here is derived from an EMBL/GenBank/DDBJ whole genome shotgun (WGS) entry which is preliminary data.</text>
</comment>
<dbReference type="Gene3D" id="3.40.50.300">
    <property type="entry name" value="P-loop containing nucleotide triphosphate hydrolases"/>
    <property type="match status" value="1"/>
</dbReference>
<keyword evidence="3" id="KW-1185">Reference proteome</keyword>
<dbReference type="Proteomes" id="UP000660262">
    <property type="component" value="Unassembled WGS sequence"/>
</dbReference>
<feature type="region of interest" description="Disordered" evidence="1">
    <location>
        <begin position="107"/>
        <end position="177"/>
    </location>
</feature>
<organism evidence="2 3">
    <name type="scientific">Pycnococcus provasolii</name>
    <dbReference type="NCBI Taxonomy" id="41880"/>
    <lineage>
        <taxon>Eukaryota</taxon>
        <taxon>Viridiplantae</taxon>
        <taxon>Chlorophyta</taxon>
        <taxon>Pseudoscourfieldiophyceae</taxon>
        <taxon>Pseudoscourfieldiales</taxon>
        <taxon>Pycnococcaceae</taxon>
        <taxon>Pycnococcus</taxon>
    </lineage>
</organism>
<dbReference type="InterPro" id="IPR027417">
    <property type="entry name" value="P-loop_NTPase"/>
</dbReference>
<dbReference type="OrthoDB" id="10261556at2759"/>
<feature type="region of interest" description="Disordered" evidence="1">
    <location>
        <begin position="462"/>
        <end position="486"/>
    </location>
</feature>
<sequence>MSLRSFPRRLKSSGLIERVVIDEAHLVVEWAAFRTPYAASLGALRGHIPTIPSKTSATRRTSYTAQDNLGRGVVASCACARQEARHLYRAPPPRREPDLASLDRFMQQQASASGGASQSQQLLRKSGGAAAGDDGAPESELKQLSGDDSDATANSPEAASVPPDMFDDPDRPASMRLEDDPHCRELAQWGLNEVVRLQALDLFDNAEAADAMAGYRLEKVTTARRQTVAGHVWFVTCRATDLGSGEVARIELNVYESYTPDGPELKLTRYRINNEQPVDAVHVMKSQRLRKAGMEAPGQGEVARDSRGDGTGDSEDGDVVLTVVDDNAVPTDVGARDGKGGPSSRVVGRESFRALDEPAEDEGVRLASSFAAAELGRLEKLRRPSAQARLLNRVVEAKVSGDGSAGTEYALVLELYDSSSDATVRQSARVLRVDEHSYRLTDDGGAGALEEAKKRDATKRFAGGSFQFGGGAGTLTSAGADDSHEL</sequence>
<reference evidence="2" key="1">
    <citation type="submission" date="2020-10" db="EMBL/GenBank/DDBJ databases">
        <title>Unveiling of a novel bifunctional photoreceptor, Dualchrome1, isolated from a cosmopolitan green alga.</title>
        <authorList>
            <person name="Suzuki S."/>
            <person name="Kawachi M."/>
        </authorList>
    </citation>
    <scope>NUCLEOTIDE SEQUENCE</scope>
    <source>
        <strain evidence="2">NIES 2893</strain>
    </source>
</reference>
<dbReference type="EMBL" id="BNJQ01000017">
    <property type="protein sequence ID" value="GHP07532.1"/>
    <property type="molecule type" value="Genomic_DNA"/>
</dbReference>
<gene>
    <name evidence="2" type="ORF">PPROV_000627400</name>
</gene>
<evidence type="ECO:0000313" key="2">
    <source>
        <dbReference type="EMBL" id="GHP07532.1"/>
    </source>
</evidence>
<feature type="region of interest" description="Disordered" evidence="1">
    <location>
        <begin position="291"/>
        <end position="318"/>
    </location>
</feature>
<evidence type="ECO:0000256" key="1">
    <source>
        <dbReference type="SAM" id="MobiDB-lite"/>
    </source>
</evidence>
<feature type="compositionally biased region" description="Basic and acidic residues" evidence="1">
    <location>
        <begin position="168"/>
        <end position="177"/>
    </location>
</feature>
<dbReference type="AlphaFoldDB" id="A0A830HKY2"/>
<proteinExistence type="predicted"/>
<accession>A0A830HKY2</accession>